<accession>A0AAE1AJK6</accession>
<dbReference type="AlphaFoldDB" id="A0AAE1AJK6"/>
<evidence type="ECO:0000313" key="1">
    <source>
        <dbReference type="EMBL" id="KAK3789065.1"/>
    </source>
</evidence>
<dbReference type="EMBL" id="JAWDGP010001698">
    <property type="protein sequence ID" value="KAK3789065.1"/>
    <property type="molecule type" value="Genomic_DNA"/>
</dbReference>
<evidence type="ECO:0000313" key="2">
    <source>
        <dbReference type="Proteomes" id="UP001283361"/>
    </source>
</evidence>
<organism evidence="1 2">
    <name type="scientific">Elysia crispata</name>
    <name type="common">lettuce slug</name>
    <dbReference type="NCBI Taxonomy" id="231223"/>
    <lineage>
        <taxon>Eukaryota</taxon>
        <taxon>Metazoa</taxon>
        <taxon>Spiralia</taxon>
        <taxon>Lophotrochozoa</taxon>
        <taxon>Mollusca</taxon>
        <taxon>Gastropoda</taxon>
        <taxon>Heterobranchia</taxon>
        <taxon>Euthyneura</taxon>
        <taxon>Panpulmonata</taxon>
        <taxon>Sacoglossa</taxon>
        <taxon>Placobranchoidea</taxon>
        <taxon>Plakobranchidae</taxon>
        <taxon>Elysia</taxon>
    </lineage>
</organism>
<keyword evidence="2" id="KW-1185">Reference proteome</keyword>
<comment type="caution">
    <text evidence="1">The sequence shown here is derived from an EMBL/GenBank/DDBJ whole genome shotgun (WGS) entry which is preliminary data.</text>
</comment>
<proteinExistence type="predicted"/>
<gene>
    <name evidence="1" type="ORF">RRG08_063781</name>
</gene>
<sequence>MCSNYPLNIFSHTISLPRPHQLWHAAVLWTSKLSSLLTWTETVTTLLNRGLSELGQAKFGRNSPLGLTNCTTRTGAPGPSITRVHILTLLVNTTRATRAVASLTSALYFKRILVDSAQLLFAGFKSLLRRRDPRPDFLWKRSEKTSRST</sequence>
<name>A0AAE1AJK6_9GAST</name>
<reference evidence="1" key="1">
    <citation type="journal article" date="2023" name="G3 (Bethesda)">
        <title>A reference genome for the long-term kleptoplast-retaining sea slug Elysia crispata morphotype clarki.</title>
        <authorList>
            <person name="Eastman K.E."/>
            <person name="Pendleton A.L."/>
            <person name="Shaikh M.A."/>
            <person name="Suttiyut T."/>
            <person name="Ogas R."/>
            <person name="Tomko P."/>
            <person name="Gavelis G."/>
            <person name="Widhalm J.R."/>
            <person name="Wisecaver J.H."/>
        </authorList>
    </citation>
    <scope>NUCLEOTIDE SEQUENCE</scope>
    <source>
        <strain evidence="1">ECLA1</strain>
    </source>
</reference>
<protein>
    <submittedName>
        <fullName evidence="1">Uncharacterized protein</fullName>
    </submittedName>
</protein>
<dbReference type="Proteomes" id="UP001283361">
    <property type="component" value="Unassembled WGS sequence"/>
</dbReference>